<dbReference type="InterPro" id="IPR058771">
    <property type="entry name" value="PWI_CCDC43"/>
</dbReference>
<feature type="region of interest" description="Disordered" evidence="4">
    <location>
        <begin position="301"/>
        <end position="326"/>
    </location>
</feature>
<feature type="compositionally biased region" description="Basic and acidic residues" evidence="4">
    <location>
        <begin position="422"/>
        <end position="444"/>
    </location>
</feature>
<evidence type="ECO:0000256" key="2">
    <source>
        <dbReference type="ARBA" id="ARBA00016648"/>
    </source>
</evidence>
<dbReference type="Pfam" id="PF26091">
    <property type="entry name" value="PWI_CCDC43"/>
    <property type="match status" value="1"/>
</dbReference>
<feature type="compositionally biased region" description="Low complexity" evidence="4">
    <location>
        <begin position="301"/>
        <end position="315"/>
    </location>
</feature>
<protein>
    <recommendedName>
        <fullName evidence="2">Coiled-coil domain-containing protein 43</fullName>
    </recommendedName>
</protein>
<feature type="region of interest" description="Disordered" evidence="4">
    <location>
        <begin position="375"/>
        <end position="460"/>
    </location>
</feature>
<name>A0A5K3EUI8_MESCO</name>
<accession>A0A5K3EUI8</accession>
<sequence>MAAATALGNSFSCWLKNFLNDLSGDIDTDVFGEYIEGLLQDETLEKQEILESISSFLESVIPSESAIKGGEKIVSQYRAIKTNCAPDSVAPSNASEAAKLDDLEQQMRTLLAQQPKIKPTPSANHPTPSVPQRDNRDACTVAALRAAGVGGYQGNEEEEAALAVALADAEFFSKQKLASAATLGSTVAGSRRAPKSDAPDAAVVGSLPNESENIDLEEIEEAQGYGKKDGIKPGSVMDALSTLDPHKFGSSQATPTAREELKVGRLKRLPTPGDVNSSTPAYLLLASRGHQAAVGVGGTAATTTTTSSATVSTTSNQRKKGLQPSKHLADIGARAELKHQKMLAMQREKLGNLPSAARSRLDDMDAFFISDDDKEEVVDPSANSKSPSVVSVAQPDILLAGGGNRERVKEAEKAARVAAAADHAERRAKEKAERTKQLETEAKRKATAQQRAQKVERRRR</sequence>
<keyword evidence="3" id="KW-0175">Coiled coil</keyword>
<reference evidence="6" key="1">
    <citation type="submission" date="2019-11" db="UniProtKB">
        <authorList>
            <consortium name="WormBaseParasite"/>
        </authorList>
    </citation>
    <scope>IDENTIFICATION</scope>
</reference>
<feature type="region of interest" description="Disordered" evidence="4">
    <location>
        <begin position="185"/>
        <end position="205"/>
    </location>
</feature>
<proteinExistence type="inferred from homology"/>
<organism evidence="6">
    <name type="scientific">Mesocestoides corti</name>
    <name type="common">Flatworm</name>
    <dbReference type="NCBI Taxonomy" id="53468"/>
    <lineage>
        <taxon>Eukaryota</taxon>
        <taxon>Metazoa</taxon>
        <taxon>Spiralia</taxon>
        <taxon>Lophotrochozoa</taxon>
        <taxon>Platyhelminthes</taxon>
        <taxon>Cestoda</taxon>
        <taxon>Eucestoda</taxon>
        <taxon>Cyclophyllidea</taxon>
        <taxon>Mesocestoididae</taxon>
        <taxon>Mesocestoides</taxon>
    </lineage>
</organism>
<dbReference type="InterPro" id="IPR037666">
    <property type="entry name" value="CCDC43"/>
</dbReference>
<dbReference type="AlphaFoldDB" id="A0A5K3EUI8"/>
<feature type="compositionally biased region" description="Polar residues" evidence="4">
    <location>
        <begin position="381"/>
        <end position="391"/>
    </location>
</feature>
<evidence type="ECO:0000313" key="6">
    <source>
        <dbReference type="WBParaSite" id="MCU_003201-RB"/>
    </source>
</evidence>
<dbReference type="PANTHER" id="PTHR31684:SF2">
    <property type="entry name" value="COILED-COIL DOMAIN-CONTAINING PROTEIN 43"/>
    <property type="match status" value="1"/>
</dbReference>
<dbReference type="WBParaSite" id="MCU_003201-RB">
    <property type="protein sequence ID" value="MCU_003201-RB"/>
    <property type="gene ID" value="MCU_003201"/>
</dbReference>
<comment type="similarity">
    <text evidence="1">Belongs to the CCDC43 family.</text>
</comment>
<feature type="region of interest" description="Disordered" evidence="4">
    <location>
        <begin position="115"/>
        <end position="135"/>
    </location>
</feature>
<feature type="compositionally biased region" description="Basic and acidic residues" evidence="4">
    <location>
        <begin position="404"/>
        <end position="415"/>
    </location>
</feature>
<evidence type="ECO:0000256" key="3">
    <source>
        <dbReference type="ARBA" id="ARBA00023054"/>
    </source>
</evidence>
<dbReference type="PANTHER" id="PTHR31684">
    <property type="entry name" value="COILED-COIL DOMAIN-CONTAINING PROTEIN 43"/>
    <property type="match status" value="1"/>
</dbReference>
<evidence type="ECO:0000256" key="1">
    <source>
        <dbReference type="ARBA" id="ARBA00005305"/>
    </source>
</evidence>
<feature type="domain" description="CCDC43 PWI-like" evidence="5">
    <location>
        <begin position="9"/>
        <end position="81"/>
    </location>
</feature>
<feature type="compositionally biased region" description="Polar residues" evidence="4">
    <location>
        <begin position="121"/>
        <end position="132"/>
    </location>
</feature>
<evidence type="ECO:0000259" key="5">
    <source>
        <dbReference type="Pfam" id="PF26091"/>
    </source>
</evidence>
<evidence type="ECO:0000256" key="4">
    <source>
        <dbReference type="SAM" id="MobiDB-lite"/>
    </source>
</evidence>